<sequence length="116" mass="12905">MAYDKFWGPGRLERPRATSMLFIGQGGCQLPLRDEYGATLKAKDVFQEWILVGIRHHFMKYSWVGVVELENTSGRLVHVKSCLALGRNAGSDPIVNAYRSPQANSSAKEKYSGISS</sequence>
<proteinExistence type="predicted"/>
<dbReference type="Proteomes" id="UP000807504">
    <property type="component" value="Unassembled WGS sequence"/>
</dbReference>
<reference evidence="1" key="1">
    <citation type="journal article" date="2020" name="bioRxiv">
        <title>Chromosome-level reference genome of the European wasp spider Argiope bruennichi: a resource for studies on range expansion and evolutionary adaptation.</title>
        <authorList>
            <person name="Sheffer M.M."/>
            <person name="Hoppe A."/>
            <person name="Krehenwinkel H."/>
            <person name="Uhl G."/>
            <person name="Kuss A.W."/>
            <person name="Jensen L."/>
            <person name="Jensen C."/>
            <person name="Gillespie R.G."/>
            <person name="Hoff K.J."/>
            <person name="Prost S."/>
        </authorList>
    </citation>
    <scope>NUCLEOTIDE SEQUENCE</scope>
</reference>
<dbReference type="EMBL" id="JABXBU010002072">
    <property type="protein sequence ID" value="KAF8777307.1"/>
    <property type="molecule type" value="Genomic_DNA"/>
</dbReference>
<reference evidence="1" key="2">
    <citation type="submission" date="2020-06" db="EMBL/GenBank/DDBJ databases">
        <authorList>
            <person name="Sheffer M."/>
        </authorList>
    </citation>
    <scope>NUCLEOTIDE SEQUENCE</scope>
</reference>
<dbReference type="AlphaFoldDB" id="A0A8T0ENG9"/>
<evidence type="ECO:0000313" key="2">
    <source>
        <dbReference type="Proteomes" id="UP000807504"/>
    </source>
</evidence>
<evidence type="ECO:0000313" key="1">
    <source>
        <dbReference type="EMBL" id="KAF8777307.1"/>
    </source>
</evidence>
<comment type="caution">
    <text evidence="1">The sequence shown here is derived from an EMBL/GenBank/DDBJ whole genome shotgun (WGS) entry which is preliminary data.</text>
</comment>
<accession>A0A8T0ENG9</accession>
<keyword evidence="2" id="KW-1185">Reference proteome</keyword>
<protein>
    <submittedName>
        <fullName evidence="1">Uncharacterized protein</fullName>
    </submittedName>
</protein>
<organism evidence="1 2">
    <name type="scientific">Argiope bruennichi</name>
    <name type="common">Wasp spider</name>
    <name type="synonym">Aranea bruennichi</name>
    <dbReference type="NCBI Taxonomy" id="94029"/>
    <lineage>
        <taxon>Eukaryota</taxon>
        <taxon>Metazoa</taxon>
        <taxon>Ecdysozoa</taxon>
        <taxon>Arthropoda</taxon>
        <taxon>Chelicerata</taxon>
        <taxon>Arachnida</taxon>
        <taxon>Araneae</taxon>
        <taxon>Araneomorphae</taxon>
        <taxon>Entelegynae</taxon>
        <taxon>Araneoidea</taxon>
        <taxon>Araneidae</taxon>
        <taxon>Argiope</taxon>
    </lineage>
</organism>
<name>A0A8T0ENG9_ARGBR</name>
<gene>
    <name evidence="1" type="ORF">HNY73_014184</name>
</gene>